<dbReference type="AlphaFoldDB" id="A0A6N8HVR9"/>
<gene>
    <name evidence="2" type="ORF">CAFE_05730</name>
    <name evidence="3" type="ORF">HCR03_07960</name>
</gene>
<evidence type="ECO:0000313" key="3">
    <source>
        <dbReference type="EMBL" id="QNK42139.1"/>
    </source>
</evidence>
<proteinExistence type="predicted"/>
<accession>A0A6N8HVR9</accession>
<dbReference type="OrthoDB" id="82335at2"/>
<keyword evidence="1" id="KW-0472">Membrane</keyword>
<evidence type="ECO:0000313" key="2">
    <source>
        <dbReference type="EMBL" id="MVB09904.1"/>
    </source>
</evidence>
<feature type="transmembrane region" description="Helical" evidence="1">
    <location>
        <begin position="141"/>
        <end position="163"/>
    </location>
</feature>
<sequence length="174" mass="19664">MPKKRSKGLTVLFAILPGAGHMFLGFMKRGLSLMSMFFLIIFLSSWLGIGPLLYLLPVLWFYSFFDCINLAWADDQEFGAAQDRYLFHLDGLSELNKKFSGKGGLYAGIALIFFGIYLIGLKLLSQFRFGLLPLAARYFQALLSVFPQVFLGVVIILIGIRLIKGKKEELDHRD</sequence>
<dbReference type="Proteomes" id="UP000469440">
    <property type="component" value="Unassembled WGS sequence"/>
</dbReference>
<feature type="transmembrane region" description="Helical" evidence="1">
    <location>
        <begin position="103"/>
        <end position="121"/>
    </location>
</feature>
<evidence type="ECO:0000313" key="4">
    <source>
        <dbReference type="Proteomes" id="UP000469440"/>
    </source>
</evidence>
<dbReference type="Proteomes" id="UP000515909">
    <property type="component" value="Chromosome"/>
</dbReference>
<dbReference type="EMBL" id="CP060286">
    <property type="protein sequence ID" value="QNK42139.1"/>
    <property type="molecule type" value="Genomic_DNA"/>
</dbReference>
<keyword evidence="1" id="KW-0812">Transmembrane</keyword>
<evidence type="ECO:0000313" key="5">
    <source>
        <dbReference type="Proteomes" id="UP000515909"/>
    </source>
</evidence>
<organism evidence="2 4">
    <name type="scientific">Caproicibacter fermentans</name>
    <dbReference type="NCBI Taxonomy" id="2576756"/>
    <lineage>
        <taxon>Bacteria</taxon>
        <taxon>Bacillati</taxon>
        <taxon>Bacillota</taxon>
        <taxon>Clostridia</taxon>
        <taxon>Eubacteriales</taxon>
        <taxon>Acutalibacteraceae</taxon>
        <taxon>Caproicibacter</taxon>
    </lineage>
</organism>
<feature type="transmembrane region" description="Helical" evidence="1">
    <location>
        <begin position="36"/>
        <end position="62"/>
    </location>
</feature>
<dbReference type="EMBL" id="VWXL01000014">
    <property type="protein sequence ID" value="MVB09904.1"/>
    <property type="molecule type" value="Genomic_DNA"/>
</dbReference>
<protein>
    <recommendedName>
        <fullName evidence="6">TM2 domain-containing protein</fullName>
    </recommendedName>
</protein>
<evidence type="ECO:0008006" key="6">
    <source>
        <dbReference type="Google" id="ProtNLM"/>
    </source>
</evidence>
<keyword evidence="1" id="KW-1133">Transmembrane helix</keyword>
<keyword evidence="4" id="KW-1185">Reference proteome</keyword>
<evidence type="ECO:0000256" key="1">
    <source>
        <dbReference type="SAM" id="Phobius"/>
    </source>
</evidence>
<name>A0A6N8HVR9_9FIRM</name>
<dbReference type="RefSeq" id="WP_066649534.1">
    <property type="nucleotide sequence ID" value="NZ_CP060286.1"/>
</dbReference>
<reference evidence="3 5" key="2">
    <citation type="submission" date="2020-08" db="EMBL/GenBank/DDBJ databases">
        <title>The isolate Caproiciproducens sp. 7D4C2 produces n-caproate at mildly acidic conditions from hexoses: genome and rBOX comparison with related strains and chain-elongating bacteria.</title>
        <authorList>
            <person name="Esquivel-Elizondo S."/>
            <person name="Bagci C."/>
            <person name="Temovska M."/>
            <person name="Jeon B.S."/>
            <person name="Bessarab I."/>
            <person name="Williams R.B.H."/>
            <person name="Huson D.H."/>
            <person name="Angenent L.T."/>
        </authorList>
    </citation>
    <scope>NUCLEOTIDE SEQUENCE [LARGE SCALE GENOMIC DNA]</scope>
    <source>
        <strain evidence="3 5">7D4C2</strain>
    </source>
</reference>
<reference evidence="2 4" key="1">
    <citation type="submission" date="2019-09" db="EMBL/GenBank/DDBJ databases">
        <title>Genome sequence of Clostridium sp. EA1.</title>
        <authorList>
            <person name="Poehlein A."/>
            <person name="Bengelsdorf F.R."/>
            <person name="Daniel R."/>
        </authorList>
    </citation>
    <scope>NUCLEOTIDE SEQUENCE [LARGE SCALE GENOMIC DNA]</scope>
    <source>
        <strain evidence="2 4">EA1</strain>
    </source>
</reference>
<accession>A0A7G8TEU8</accession>
<dbReference type="KEGG" id="cfem:HCR03_07960"/>